<reference evidence="4 5" key="1">
    <citation type="journal article" date="2016" name="Nat. Commun.">
        <title>Thousands of microbial genomes shed light on interconnected biogeochemical processes in an aquifer system.</title>
        <authorList>
            <person name="Anantharaman K."/>
            <person name="Brown C.T."/>
            <person name="Hug L.A."/>
            <person name="Sharon I."/>
            <person name="Castelle C.J."/>
            <person name="Probst A.J."/>
            <person name="Thomas B.C."/>
            <person name="Singh A."/>
            <person name="Wilkins M.J."/>
            <person name="Karaoz U."/>
            <person name="Brodie E.L."/>
            <person name="Williams K.H."/>
            <person name="Hubbard S.S."/>
            <person name="Banfield J.F."/>
        </authorList>
    </citation>
    <scope>NUCLEOTIDE SEQUENCE [LARGE SCALE GENOMIC DNA]</scope>
</reference>
<feature type="transmembrane region" description="Helical" evidence="2">
    <location>
        <begin position="15"/>
        <end position="37"/>
    </location>
</feature>
<dbReference type="PANTHER" id="PTHR33392:SF6">
    <property type="entry name" value="POLYISOPRENYL-TEICHOIC ACID--PEPTIDOGLYCAN TEICHOIC ACID TRANSFERASE TAGU"/>
    <property type="match status" value="1"/>
</dbReference>
<dbReference type="EMBL" id="MGGE01000004">
    <property type="protein sequence ID" value="OGM21826.1"/>
    <property type="molecule type" value="Genomic_DNA"/>
</dbReference>
<dbReference type="Pfam" id="PF03816">
    <property type="entry name" value="LytR_cpsA_psr"/>
    <property type="match status" value="1"/>
</dbReference>
<dbReference type="InterPro" id="IPR050922">
    <property type="entry name" value="LytR/CpsA/Psr_CW_biosynth"/>
</dbReference>
<evidence type="ECO:0000259" key="3">
    <source>
        <dbReference type="Pfam" id="PF03816"/>
    </source>
</evidence>
<evidence type="ECO:0000313" key="5">
    <source>
        <dbReference type="Proteomes" id="UP000178419"/>
    </source>
</evidence>
<evidence type="ECO:0000256" key="2">
    <source>
        <dbReference type="SAM" id="Phobius"/>
    </source>
</evidence>
<evidence type="ECO:0000313" key="4">
    <source>
        <dbReference type="EMBL" id="OGM21826.1"/>
    </source>
</evidence>
<sequence length="377" mass="42359">MLTISFAKISKRFKYIAFILLFILSFFVGAVASYIFLHFQKVFVANKPAVEVNDFIDSDLSKSFTVLVLGYGGAGHDGGNLSDVILVAHINPETKKVTFISVPRDLWVELPMRSDLRESRKVNAAYAIGSDDKNYPLKEPQYKGEAGGGTMAKEVVSKVIGMPITYFIAVDFEGFKNIVDTLGGVEVNVPVTFDDYFYPIKGRENDTCGKSSSEIVKLHELYSDTELHHQFECRYEHIHYDQGSTKMNGDEALKFVRSRASAQHGGDFARSLRQQAVLTGIKEKFISGESLEKIDETFGQLSKMIRTDLDLTTIKQLLEIYGSPEDYSFSYIGLNDQNVFVATKSLDSQFILIPKEGENVWTEVHKYILEEINKSPS</sequence>
<dbReference type="Gene3D" id="3.40.630.190">
    <property type="entry name" value="LCP protein"/>
    <property type="match status" value="1"/>
</dbReference>
<name>A0A1F7Y3G5_9BACT</name>
<accession>A0A1F7Y3G5</accession>
<dbReference type="AlphaFoldDB" id="A0A1F7Y3G5"/>
<dbReference type="Proteomes" id="UP000178419">
    <property type="component" value="Unassembled WGS sequence"/>
</dbReference>
<organism evidence="4 5">
    <name type="scientific">Candidatus Woesebacteria bacterium RIFCSPHIGHO2_01_FULL_38_9</name>
    <dbReference type="NCBI Taxonomy" id="1802492"/>
    <lineage>
        <taxon>Bacteria</taxon>
        <taxon>Candidatus Woeseibacteriota</taxon>
    </lineage>
</organism>
<keyword evidence="2" id="KW-1133">Transmembrane helix</keyword>
<dbReference type="PANTHER" id="PTHR33392">
    <property type="entry name" value="POLYISOPRENYL-TEICHOIC ACID--PEPTIDOGLYCAN TEICHOIC ACID TRANSFERASE TAGU"/>
    <property type="match status" value="1"/>
</dbReference>
<keyword evidence="2" id="KW-0812">Transmembrane</keyword>
<keyword evidence="2" id="KW-0472">Membrane</keyword>
<comment type="similarity">
    <text evidence="1">Belongs to the LytR/CpsA/Psr (LCP) family.</text>
</comment>
<gene>
    <name evidence="4" type="ORF">A2714_02475</name>
</gene>
<protein>
    <recommendedName>
        <fullName evidence="3">Cell envelope-related transcriptional attenuator domain-containing protein</fullName>
    </recommendedName>
</protein>
<comment type="caution">
    <text evidence="4">The sequence shown here is derived from an EMBL/GenBank/DDBJ whole genome shotgun (WGS) entry which is preliminary data.</text>
</comment>
<evidence type="ECO:0000256" key="1">
    <source>
        <dbReference type="ARBA" id="ARBA00006068"/>
    </source>
</evidence>
<dbReference type="InterPro" id="IPR004474">
    <property type="entry name" value="LytR_CpsA_psr"/>
</dbReference>
<proteinExistence type="inferred from homology"/>
<feature type="domain" description="Cell envelope-related transcriptional attenuator" evidence="3">
    <location>
        <begin position="82"/>
        <end position="285"/>
    </location>
</feature>